<feature type="repeat" description="ANK" evidence="15">
    <location>
        <begin position="118"/>
        <end position="150"/>
    </location>
</feature>
<keyword evidence="6" id="KW-0677">Repeat</keyword>
<dbReference type="eggNOG" id="KOG4177">
    <property type="taxonomic scope" value="Eukaryota"/>
</dbReference>
<dbReference type="GO" id="GO:0005856">
    <property type="term" value="C:cytoskeleton"/>
    <property type="evidence" value="ECO:0007669"/>
    <property type="project" value="UniProtKB-SubCell"/>
</dbReference>
<dbReference type="GO" id="GO:0030315">
    <property type="term" value="C:T-tubule"/>
    <property type="evidence" value="ECO:0007669"/>
    <property type="project" value="UniProtKB-SubCell"/>
</dbReference>
<evidence type="ECO:0000256" key="6">
    <source>
        <dbReference type="ARBA" id="ARBA00022737"/>
    </source>
</evidence>
<keyword evidence="7" id="KW-0770">Synapse</keyword>
<keyword evidence="11" id="KW-0458">Lysosome</keyword>
<evidence type="ECO:0000259" key="19">
    <source>
        <dbReference type="PROSITE" id="PS51145"/>
    </source>
</evidence>
<dbReference type="GO" id="GO:0014704">
    <property type="term" value="C:intercalated disc"/>
    <property type="evidence" value="ECO:0007669"/>
    <property type="project" value="UniProtKB-ARBA"/>
</dbReference>
<evidence type="ECO:0000256" key="7">
    <source>
        <dbReference type="ARBA" id="ARBA00023018"/>
    </source>
</evidence>
<feature type="repeat" description="ANK" evidence="15">
    <location>
        <begin position="576"/>
        <end position="608"/>
    </location>
</feature>
<dbReference type="InterPro" id="IPR002110">
    <property type="entry name" value="Ankyrin_rpt"/>
</dbReference>
<keyword evidence="9" id="KW-0472">Membrane</keyword>
<dbReference type="EMBL" id="KN121080">
    <property type="protein sequence ID" value="KFO37149.1"/>
    <property type="molecule type" value="Genomic_DNA"/>
</dbReference>
<dbReference type="Pfam" id="PF13637">
    <property type="entry name" value="Ank_4"/>
    <property type="match status" value="2"/>
</dbReference>
<feature type="repeat" description="ANK" evidence="15">
    <location>
        <begin position="708"/>
        <end position="740"/>
    </location>
</feature>
<accession>A0A091DYG3</accession>
<feature type="coiled-coil region" evidence="16">
    <location>
        <begin position="2983"/>
        <end position="3097"/>
    </location>
</feature>
<evidence type="ECO:0000256" key="11">
    <source>
        <dbReference type="ARBA" id="ARBA00023228"/>
    </source>
</evidence>
<feature type="repeat" description="ANK" evidence="15">
    <location>
        <begin position="411"/>
        <end position="443"/>
    </location>
</feature>
<dbReference type="GO" id="GO:0044325">
    <property type="term" value="F:transmembrane transporter binding"/>
    <property type="evidence" value="ECO:0007669"/>
    <property type="project" value="UniProtKB-ARBA"/>
</dbReference>
<reference evidence="20 21" key="1">
    <citation type="submission" date="2013-11" db="EMBL/GenBank/DDBJ databases">
        <title>The Damaraland mole rat (Fukomys damarensis) genome and evolution of African mole rats.</title>
        <authorList>
            <person name="Gladyshev V.N."/>
            <person name="Fang X."/>
        </authorList>
    </citation>
    <scope>NUCLEOTIDE SEQUENCE [LARGE SCALE GENOMIC DNA]</scope>
    <source>
        <tissue evidence="20">Liver</tissue>
    </source>
</reference>
<keyword evidence="5" id="KW-0597">Phosphoprotein</keyword>
<dbReference type="InterPro" id="IPR037971">
    <property type="entry name" value="Ank3_Death"/>
</dbReference>
<dbReference type="FunFam" id="2.60.220.30:FF:000002">
    <property type="entry name" value="Ankyrin-3 isoform 2"/>
    <property type="match status" value="1"/>
</dbReference>
<keyword evidence="10" id="KW-0206">Cytoskeleton</keyword>
<feature type="repeat" description="ANK" evidence="15">
    <location>
        <begin position="741"/>
        <end position="773"/>
    </location>
</feature>
<dbReference type="InterPro" id="IPR011029">
    <property type="entry name" value="DEATH-like_dom_sf"/>
</dbReference>
<feature type="region of interest" description="Disordered" evidence="17">
    <location>
        <begin position="1555"/>
        <end position="1699"/>
    </location>
</feature>
<evidence type="ECO:0000256" key="16">
    <source>
        <dbReference type="SAM" id="Coils"/>
    </source>
</evidence>
<dbReference type="FunFam" id="1.25.40.20:FF:000002">
    <property type="entry name" value="Ankyrin-2 isoform 2"/>
    <property type="match status" value="1"/>
</dbReference>
<feature type="compositionally biased region" description="Basic and acidic residues" evidence="17">
    <location>
        <begin position="1758"/>
        <end position="1786"/>
    </location>
</feature>
<organism evidence="20 21">
    <name type="scientific">Fukomys damarensis</name>
    <name type="common">Damaraland mole rat</name>
    <name type="synonym">Cryptomys damarensis</name>
    <dbReference type="NCBI Taxonomy" id="885580"/>
    <lineage>
        <taxon>Eukaryota</taxon>
        <taxon>Metazoa</taxon>
        <taxon>Chordata</taxon>
        <taxon>Craniata</taxon>
        <taxon>Vertebrata</taxon>
        <taxon>Euteleostomi</taxon>
        <taxon>Mammalia</taxon>
        <taxon>Eutheria</taxon>
        <taxon>Euarchontoglires</taxon>
        <taxon>Glires</taxon>
        <taxon>Rodentia</taxon>
        <taxon>Hystricomorpha</taxon>
        <taxon>Bathyergidae</taxon>
        <taxon>Fukomys</taxon>
    </lineage>
</organism>
<feature type="domain" description="ZU5" evidence="19">
    <location>
        <begin position="1148"/>
        <end position="1295"/>
    </location>
</feature>
<keyword evidence="8 15" id="KW-0040">ANK repeat</keyword>
<keyword evidence="16" id="KW-0175">Coiled coil</keyword>
<feature type="region of interest" description="Disordered" evidence="17">
    <location>
        <begin position="1718"/>
        <end position="1937"/>
    </location>
</feature>
<dbReference type="Pfam" id="PF00791">
    <property type="entry name" value="ZU5"/>
    <property type="match status" value="1"/>
</dbReference>
<dbReference type="FunFam" id="2.60.220.30:FF:000001">
    <property type="entry name" value="Ankyrin-3 isoform 2"/>
    <property type="match status" value="1"/>
</dbReference>
<dbReference type="PROSITE" id="PS50088">
    <property type="entry name" value="ANK_REPEAT"/>
    <property type="match status" value="21"/>
</dbReference>
<feature type="compositionally biased region" description="Low complexity" evidence="17">
    <location>
        <begin position="3322"/>
        <end position="3337"/>
    </location>
</feature>
<evidence type="ECO:0000313" key="21">
    <source>
        <dbReference type="Proteomes" id="UP000028990"/>
    </source>
</evidence>
<feature type="compositionally biased region" description="Low complexity" evidence="17">
    <location>
        <begin position="3214"/>
        <end position="3231"/>
    </location>
</feature>
<feature type="repeat" description="ANK" evidence="15">
    <location>
        <begin position="609"/>
        <end position="641"/>
    </location>
</feature>
<feature type="compositionally biased region" description="Basic and acidic residues" evidence="17">
    <location>
        <begin position="23"/>
        <end position="40"/>
    </location>
</feature>
<feature type="repeat" description="ANK" evidence="15">
    <location>
        <begin position="312"/>
        <end position="344"/>
    </location>
</feature>
<keyword evidence="4" id="KW-0963">Cytoplasm</keyword>
<dbReference type="SMART" id="SM00218">
    <property type="entry name" value="ZU5"/>
    <property type="match status" value="1"/>
</dbReference>
<proteinExistence type="predicted"/>
<dbReference type="Pfam" id="PF17809">
    <property type="entry name" value="UPA_2"/>
    <property type="match status" value="1"/>
</dbReference>
<evidence type="ECO:0000256" key="12">
    <source>
        <dbReference type="ARBA" id="ARBA00023257"/>
    </source>
</evidence>
<feature type="region of interest" description="Disordered" evidence="17">
    <location>
        <begin position="2838"/>
        <end position="2884"/>
    </location>
</feature>
<feature type="compositionally biased region" description="Acidic residues" evidence="17">
    <location>
        <begin position="1832"/>
        <end position="1851"/>
    </location>
</feature>
<feature type="repeat" description="ANK" evidence="15">
    <location>
        <begin position="477"/>
        <end position="509"/>
    </location>
</feature>
<name>A0A091DYG3_FUKDA</name>
<dbReference type="Gene3D" id="2.60.220.30">
    <property type="match status" value="2"/>
</dbReference>
<dbReference type="PROSITE" id="PS51145">
    <property type="entry name" value="ZU5"/>
    <property type="match status" value="2"/>
</dbReference>
<evidence type="ECO:0000256" key="8">
    <source>
        <dbReference type="ARBA" id="ARBA00023043"/>
    </source>
</evidence>
<evidence type="ECO:0000259" key="18">
    <source>
        <dbReference type="PROSITE" id="PS50017"/>
    </source>
</evidence>
<feature type="compositionally biased region" description="Pro residues" evidence="17">
    <location>
        <begin position="3289"/>
        <end position="3314"/>
    </location>
</feature>
<evidence type="ECO:0000256" key="9">
    <source>
        <dbReference type="ARBA" id="ARBA00023136"/>
    </source>
</evidence>
<keyword evidence="3" id="KW-1003">Cell membrane</keyword>
<feature type="compositionally biased region" description="Basic and acidic residues" evidence="17">
    <location>
        <begin position="1684"/>
        <end position="1699"/>
    </location>
</feature>
<feature type="region of interest" description="Disordered" evidence="17">
    <location>
        <begin position="3205"/>
        <end position="3232"/>
    </location>
</feature>
<dbReference type="InterPro" id="IPR036770">
    <property type="entry name" value="Ankyrin_rpt-contain_sf"/>
</dbReference>
<dbReference type="GO" id="GO:0005764">
    <property type="term" value="C:lysosome"/>
    <property type="evidence" value="ECO:0007669"/>
    <property type="project" value="UniProtKB-SubCell"/>
</dbReference>
<feature type="compositionally biased region" description="Basic and acidic residues" evidence="17">
    <location>
        <begin position="1888"/>
        <end position="1904"/>
    </location>
</feature>
<dbReference type="PROSITE" id="PS50017">
    <property type="entry name" value="DEATH_DOMAIN"/>
    <property type="match status" value="1"/>
</dbReference>
<dbReference type="SMART" id="SM00248">
    <property type="entry name" value="ANK"/>
    <property type="match status" value="22"/>
</dbReference>
<feature type="repeat" description="ANK" evidence="15">
    <location>
        <begin position="151"/>
        <end position="183"/>
    </location>
</feature>
<dbReference type="Pfam" id="PF00023">
    <property type="entry name" value="Ank"/>
    <property type="match status" value="2"/>
</dbReference>
<dbReference type="Pfam" id="PF09755">
    <property type="entry name" value="DUF2046"/>
    <property type="match status" value="1"/>
</dbReference>
<dbReference type="Pfam" id="PF12796">
    <property type="entry name" value="Ank_2"/>
    <property type="match status" value="7"/>
</dbReference>
<feature type="region of interest" description="Disordered" evidence="17">
    <location>
        <begin position="1"/>
        <end position="53"/>
    </location>
</feature>
<dbReference type="SUPFAM" id="SSF48403">
    <property type="entry name" value="Ankyrin repeat"/>
    <property type="match status" value="2"/>
</dbReference>
<feature type="region of interest" description="Disordered" evidence="17">
    <location>
        <begin position="2290"/>
        <end position="2324"/>
    </location>
</feature>
<dbReference type="FunFam" id="1.25.40.20:FF:000001">
    <property type="entry name" value="Ankyrin-2 isoform 2"/>
    <property type="match status" value="1"/>
</dbReference>
<dbReference type="SMART" id="SM00005">
    <property type="entry name" value="DEATH"/>
    <property type="match status" value="1"/>
</dbReference>
<feature type="compositionally biased region" description="Basic and acidic residues" evidence="17">
    <location>
        <begin position="2849"/>
        <end position="2884"/>
    </location>
</feature>
<evidence type="ECO:0000256" key="4">
    <source>
        <dbReference type="ARBA" id="ARBA00022490"/>
    </source>
</evidence>
<dbReference type="SUPFAM" id="SSF47986">
    <property type="entry name" value="DEATH domain"/>
    <property type="match status" value="1"/>
</dbReference>
<feature type="repeat" description="ANK" evidence="15">
    <location>
        <begin position="184"/>
        <end position="207"/>
    </location>
</feature>
<dbReference type="InterPro" id="IPR000906">
    <property type="entry name" value="ZU5_dom"/>
</dbReference>
<evidence type="ECO:0000256" key="17">
    <source>
        <dbReference type="SAM" id="MobiDB-lite"/>
    </source>
</evidence>
<dbReference type="FunFam" id="2.60.40.2660:FF:000001">
    <property type="entry name" value="Ankyrin-3 isoform 2"/>
    <property type="match status" value="1"/>
</dbReference>
<feature type="region of interest" description="Disordered" evidence="17">
    <location>
        <begin position="2428"/>
        <end position="2500"/>
    </location>
</feature>
<feature type="repeat" description="ANK" evidence="15">
    <location>
        <begin position="675"/>
        <end position="707"/>
    </location>
</feature>
<feature type="compositionally biased region" description="Polar residues" evidence="17">
    <location>
        <begin position="1799"/>
        <end position="1825"/>
    </location>
</feature>
<feature type="compositionally biased region" description="Polar residues" evidence="17">
    <location>
        <begin position="2077"/>
        <end position="2092"/>
    </location>
</feature>
<dbReference type="PROSITE" id="PS50297">
    <property type="entry name" value="ANK_REP_REGION"/>
    <property type="match status" value="21"/>
</dbReference>
<dbReference type="Pfam" id="PF00531">
    <property type="entry name" value="Death"/>
    <property type="match status" value="1"/>
</dbReference>
<feature type="repeat" description="ANK" evidence="15">
    <location>
        <begin position="279"/>
        <end position="311"/>
    </location>
</feature>
<dbReference type="GO" id="GO:1904062">
    <property type="term" value="P:regulation of monoatomic cation transmembrane transport"/>
    <property type="evidence" value="ECO:0007669"/>
    <property type="project" value="UniProtKB-ARBA"/>
</dbReference>
<dbReference type="GO" id="GO:0072659">
    <property type="term" value="P:protein localization to plasma membrane"/>
    <property type="evidence" value="ECO:0007669"/>
    <property type="project" value="UniProtKB-ARBA"/>
</dbReference>
<gene>
    <name evidence="20" type="ORF">H920_01443</name>
</gene>
<feature type="repeat" description="ANK" evidence="15">
    <location>
        <begin position="246"/>
        <end position="278"/>
    </location>
</feature>
<feature type="repeat" description="ANK" evidence="15">
    <location>
        <begin position="543"/>
        <end position="575"/>
    </location>
</feature>
<dbReference type="STRING" id="885580.ENSFDAP00000016723"/>
<dbReference type="PANTHER" id="PTHR24123:SF74">
    <property type="entry name" value="ANKYRIN 3"/>
    <property type="match status" value="1"/>
</dbReference>
<evidence type="ECO:0000313" key="20">
    <source>
        <dbReference type="EMBL" id="KFO37149.1"/>
    </source>
</evidence>
<dbReference type="GO" id="GO:0043266">
    <property type="term" value="P:regulation of potassium ion transport"/>
    <property type="evidence" value="ECO:0007669"/>
    <property type="project" value="UniProtKB-ARBA"/>
</dbReference>
<feature type="compositionally biased region" description="Basic and acidic residues" evidence="17">
    <location>
        <begin position="2462"/>
        <end position="2485"/>
    </location>
</feature>
<dbReference type="InterPro" id="IPR051165">
    <property type="entry name" value="Multifunctional_ANK_Repeat"/>
</dbReference>
<feature type="compositionally biased region" description="Basic and acidic residues" evidence="17">
    <location>
        <begin position="1972"/>
        <end position="1998"/>
    </location>
</feature>
<dbReference type="PANTHER" id="PTHR24123">
    <property type="entry name" value="ANKYRIN REPEAT-CONTAINING"/>
    <property type="match status" value="1"/>
</dbReference>
<feature type="region of interest" description="Disordered" evidence="17">
    <location>
        <begin position="2756"/>
        <end position="2818"/>
    </location>
</feature>
<feature type="coiled-coil region" evidence="16">
    <location>
        <begin position="3125"/>
        <end position="3188"/>
    </location>
</feature>
<evidence type="ECO:0000256" key="15">
    <source>
        <dbReference type="PROSITE-ProRule" id="PRU00023"/>
    </source>
</evidence>
<keyword evidence="21" id="KW-1185">Reference proteome</keyword>
<feature type="repeat" description="ANK" evidence="15">
    <location>
        <begin position="774"/>
        <end position="806"/>
    </location>
</feature>
<feature type="compositionally biased region" description="Polar residues" evidence="17">
    <location>
        <begin position="2442"/>
        <end position="2461"/>
    </location>
</feature>
<dbReference type="CDD" id="cd08803">
    <property type="entry name" value="Death_ank3"/>
    <property type="match status" value="1"/>
</dbReference>
<dbReference type="GO" id="GO:0045211">
    <property type="term" value="C:postsynaptic membrane"/>
    <property type="evidence" value="ECO:0007669"/>
    <property type="project" value="UniProtKB-SubCell"/>
</dbReference>
<keyword evidence="12" id="KW-0628">Postsynaptic cell membrane</keyword>
<feature type="repeat" description="ANK" evidence="15">
    <location>
        <begin position="378"/>
        <end position="410"/>
    </location>
</feature>
<sequence>MPYEASGKENLITTPQVVGQEEGESKSTWETKHSVSDKRLLQRPHGGNSRSDANASYLRAARAGHLEKALDYIKNGVDINICNQNGLNALHLASKEGHVEVVSELLQREANVDAATKKGNTALHIASLAGQAEVVKVLVTNGANVNAQSQNGFTPLYMAAQENHLEVVKFLLDNGASQSLATEDGFTPLAVALQQGHDQVVSLLLENDTKGKVRLPALHIAARKDDTKAAALLLQNDNNADVESKSGFTPLHIAAHYGNINVATLLLNRAAAVDFTARNDITPLHVASKRGNANMVKLLLDRGAKIDAKTRDGLTPLHCGARSGHEQVVEMLLDRAAPILSKTKNGLSPLHMATQGDHLNCVQLLLQHNVPVDDVTNDYLTALHVAAHCGHYKVAKVLLDKKANPNAKALNGFTPLHIACKKNRIKVMELLLKHGASIQAVTESGLTPIHVAAFMGHVNIVSQLTHHGASPNTTNVRGETALHMAARSGQAEVVRYLVQDGAQVEAKAKDDQTPLHISARLGKADIVQQLLQQGASPNAATTSGYTPLHLSAREGHEDVAAFLLDHGASLSITTKKGFTPLHVAAKYGKLEVANLLLQKSASPDAAGKSGLTPLHVAAHYDNQKVALLLLDQGASPHAAAKNGYTPLHIAAKKNQMDIATTLLEYGADANAVTRQGIASVHLAAQEGHVDMVSLLLSRNANVNLSNKSGLTPLHLAAQEDRVNVAEVLVNQGANVDAQTKMGYTPLHVGCHYGNIKIVNFLLQHSAKVNAKTKNGYTPLHQAAQQGHTHIINVLLQNSASPNELTVNGNTALAIARRLGYISVVDTLKVVTEEMVTTTTVTEKHKMNVPETMNEVLDMSDDEVRKANAPEMLSDGEYISDVEEGEDAMTGDTDKYLGPQDLKELGDDSLPAEGYMGFSLGARSASSDRSYTLNRSSYARDSMMIEELLVPSKEQHLTFTREFDSDSLRHYSWAADTLDNVNLVSSPVHSGFLVSFMVDARGGSMRGSRHHGMRIIIPPRKCTAPTRITCRLVKRHKLANPPPMVEGEGLASRLVEMGPAGAQFLGPVIVEIPHFGSMRGKERELIVLRSENGETWKEHQFDSKNEDLTELLNGMDEELDSPEELGKKRICRIITKDFPQYFAVVSRIKQESNQIGPEGGILSSTTVPLVQASFPEGALTKRIRVGLQAQPVPDEIVKKILGNKATFSPIVTVEPRRRKFHKPITMTIPVPPPSGEGVSNGYQGDTTPNLRLLCSITGGTSPAQWEDITGTTPLTFIKDCVSFTTNVSARFWLADCHQVLETVGLATQLYRELICVPYMAKFVVFAKMNDPVESSLRCFCMTDDKVDKTLEQQENFEEVARSKDIEVLEGKPIYVDCYGNLTPLTKGGQQLVFNFYAFKENRLPFSIKIRDTSQEPCGRLSFLKEPKTTKGLPQTAVCNLNITLPAHKKTEKADKRQSFASLALRKRYSYLTEPGMKFSPGKDSPSSDVFDHSPMDGLEKLAPLAQTEGGKDIKTLPVYVSFVQVGKQYEKEIQQGGVKKVISQECKTVQETRGTFYTTRQQKQPPSPQGSPEDDTLEQVSFLDSSGKSPLTPETPSSEEVSYEFTSKTPDSLIAFIPGKPSPIPEVSEESEEEEQAKSTSLKPATVEKTTAELEMPSNVNKDSVQRPKSNRVAYIEFPPPPPLDADHIESEKQPHHLPEREVDMIEVSLQDEYDKYQLAEPVIRVQPPSPVPPGADASDSSDDESIYQPVPVKKYTFKLKEADDERKEMSKSKVSAEKASSQKEPESNGSGKDNEFGLDSTQNETAQNGNNDQSITECSIATTAEFSHDTDATEIDSLDGYDLQDEDDGLTESDSKLPSQTMEMKKDVWNTDGILKPADRSFSQSKLEVIEEEGKVGPDEEKPSSKSSSSERTPDKNDQKSGAQFFTLEGRHPDRSVFPDTYFSYKVDEEFATPFKTVATKGLDFDPWSNNRGDDEVFDGKSREDETKPFGLAVEDRSPATTPDTTPARTPTDESTPTSEPNPFPFHEGKMFEMTRSGAIDMSKRDFVEERLQFFQIGEHTSEGKSGDQGEGDKSMVTATPQPQSGDTTVETNLERNVEAPSVEPTPSSPTSGVCQEGTSGSGFLEKAAAATNTSKVDPKLRTPIKMGISASTMTIKKEGPGEVTDKIEAGMSSCQGLENETLTVISNTANSQMGASPQEKHDFQKDNFNNNNNLDSSTIQTDNSNVVLTEHSAPTCTTEKANPVKSSSGKKTGVLQGHCTRDKQTALGEQQKAKQSVGIRRKSKLPIKATSPKDIFPPSRMPNIKTSKTKQVSRSEKARPLTASSCVDMKSRIPVKNTHRENLVSVRKACAIQRQGQPEQSKAKQLPSKLPVKVRSTCVTTTTTTTTTTAKVRKSQLKEVCKHSIEYFKGISGETLKLVDRLSEEDKKMQSELSDEEESTSRNTSLSETSRGGQPSVTTKSARDKKTEAASLKSKSEKAGSEKRSSRRTGPQSPCERTDIRMAIVADHLGLSWTELARELNFSVDEINQIRVENPNSLISQSFMLLKKWVTRDGKNATTDALTSVLTKINRIDIVTLLEGPIFDYGNISGTRSFADENNVFHDPVDGYPPLQVELETPTGLHYTPPTPLQQDDYFSDLSSIESPLRTPSRLSDGLVPSQGNVVQSADGPPVVTAEDSSLEDSKMEDSVPLTEMPEAVEVDESQLEDVCLSWQNETSSGSLDSPAQARRITGGLLDRLEGSPDQCRDSITSYLKGEPGKFEANGSHAEVAPEAKTKSHFLESQNDIGKQSAKETLKPKMHGSGRAEEPPSPLAAYQRSLEETSKLVIEEPKPCVPVSVKKMSRTSAADGKPRFNLHEEEGSSGSEPKDLKDSENNSSSEEERRVTTRIVRRRLIIKGEEAKNIPGESVTEEQFTDEEGNLITRKITRKVIRRIIPQERKRDEVLTAKICLEFGVGPRQCAFGRQQARAEQEEEFISNTLFKKIQALQKEKETLAVNYEKEEEFLTNELSRKLMQLQHEKAELEQHLEQEQEFQVNKLMKKIKKLENDTISKQLTLEQLRREKIDLENTLEQEQEALVNRLWKRMDKLEAEKRILQEKLDQPVSAPPSPRDISMEIDSPENMMRHIRFLKNEVERLKKQLRAAQLQHSEKMAQYLEEERHMREENLRLQRKLQREMERREALCRQLSESESSLEMDDERYFNEMSAQGLRPRTVSSPIPYTPSPSSSRPISPGLSYASHTVGFTPPTSLTRAGMSYYNSPGLHVQHMGTSHGITRPSPRRSNSPDKFKRPTPPPSPNTQTPVQPPPPPPPPPMQPTIPSAATSQPAPSQHSVHPSSQP</sequence>
<evidence type="ECO:0000256" key="13">
    <source>
        <dbReference type="ARBA" id="ARBA00024012"/>
    </source>
</evidence>
<protein>
    <submittedName>
        <fullName evidence="20">Ankyrin-3</fullName>
    </submittedName>
</protein>
<feature type="repeat" description="ANK" evidence="15">
    <location>
        <begin position="642"/>
        <end position="674"/>
    </location>
</feature>
<evidence type="ECO:0000256" key="10">
    <source>
        <dbReference type="ARBA" id="ARBA00023212"/>
    </source>
</evidence>
<evidence type="ECO:0000256" key="5">
    <source>
        <dbReference type="ARBA" id="ARBA00022553"/>
    </source>
</evidence>
<dbReference type="Gene3D" id="2.60.40.2660">
    <property type="match status" value="1"/>
</dbReference>
<dbReference type="FunFam" id="1.10.533.10:FF:000002">
    <property type="entry name" value="Ankyrin-3 isoform 2"/>
    <property type="match status" value="1"/>
</dbReference>
<dbReference type="Gene3D" id="1.10.533.10">
    <property type="entry name" value="Death Domain, Fas"/>
    <property type="match status" value="1"/>
</dbReference>
<dbReference type="InterPro" id="IPR000488">
    <property type="entry name" value="Death_dom"/>
</dbReference>
<feature type="repeat" description="ANK" evidence="15">
    <location>
        <begin position="444"/>
        <end position="476"/>
    </location>
</feature>
<dbReference type="GO" id="GO:0007165">
    <property type="term" value="P:signal transduction"/>
    <property type="evidence" value="ECO:0007669"/>
    <property type="project" value="InterPro"/>
</dbReference>
<dbReference type="InterPro" id="IPR019152">
    <property type="entry name" value="DUF2046"/>
</dbReference>
<feature type="region of interest" description="Disordered" evidence="17">
    <location>
        <begin position="2641"/>
        <end position="2688"/>
    </location>
</feature>
<feature type="compositionally biased region" description="Low complexity" evidence="17">
    <location>
        <begin position="1999"/>
        <end position="2021"/>
    </location>
</feature>
<feature type="compositionally biased region" description="Basic and acidic residues" evidence="17">
    <location>
        <begin position="2769"/>
        <end position="2779"/>
    </location>
</feature>
<feature type="region of interest" description="Disordered" evidence="17">
    <location>
        <begin position="3260"/>
        <end position="3337"/>
    </location>
</feature>
<evidence type="ECO:0000256" key="3">
    <source>
        <dbReference type="ARBA" id="ARBA00022475"/>
    </source>
</evidence>
<dbReference type="PRINTS" id="PR01415">
    <property type="entry name" value="ANKYRIN"/>
</dbReference>
<feature type="repeat" description="ANK" evidence="15">
    <location>
        <begin position="345"/>
        <end position="377"/>
    </location>
</feature>
<dbReference type="Proteomes" id="UP000028990">
    <property type="component" value="Unassembled WGS sequence"/>
</dbReference>
<dbReference type="FunFam" id="1.25.40.20:FF:000003">
    <property type="entry name" value="Ankyrin, isoform B"/>
    <property type="match status" value="1"/>
</dbReference>
<feature type="domain" description="ZU5" evidence="19">
    <location>
        <begin position="991"/>
        <end position="1146"/>
    </location>
</feature>
<feature type="region of interest" description="Disordered" evidence="17">
    <location>
        <begin position="1962"/>
        <end position="2029"/>
    </location>
</feature>
<evidence type="ECO:0000256" key="1">
    <source>
        <dbReference type="ARBA" id="ARBA00004245"/>
    </source>
</evidence>
<comment type="subcellular location">
    <subcellularLocation>
        <location evidence="13">Cell membrane</location>
        <location evidence="13">Sarcolemma</location>
        <location evidence="13">T-tubule</location>
    </subcellularLocation>
    <subcellularLocation>
        <location evidence="1">Cytoplasm</location>
        <location evidence="1">Cytoskeleton</location>
    </subcellularLocation>
    <subcellularLocation>
        <location evidence="2">Lysosome</location>
    </subcellularLocation>
    <subcellularLocation>
        <location evidence="14">Postsynaptic cell membrane</location>
    </subcellularLocation>
</comment>
<feature type="compositionally biased region" description="Basic and acidic residues" evidence="17">
    <location>
        <begin position="2060"/>
        <end position="2074"/>
    </location>
</feature>
<dbReference type="InterPro" id="IPR040745">
    <property type="entry name" value="Ankyrin_UPA"/>
</dbReference>
<feature type="domain" description="Death" evidence="18">
    <location>
        <begin position="2499"/>
        <end position="2583"/>
    </location>
</feature>
<dbReference type="Gene3D" id="1.25.40.20">
    <property type="entry name" value="Ankyrin repeat-containing domain"/>
    <property type="match status" value="3"/>
</dbReference>
<feature type="compositionally biased region" description="Polar residues" evidence="17">
    <location>
        <begin position="1577"/>
        <end position="1609"/>
    </location>
</feature>
<feature type="repeat" description="ANK" evidence="15">
    <location>
        <begin position="85"/>
        <end position="117"/>
    </location>
</feature>
<feature type="repeat" description="ANK" evidence="15">
    <location>
        <begin position="510"/>
        <end position="542"/>
    </location>
</feature>
<evidence type="ECO:0000256" key="2">
    <source>
        <dbReference type="ARBA" id="ARBA00004371"/>
    </source>
</evidence>
<feature type="region of interest" description="Disordered" evidence="17">
    <location>
        <begin position="2058"/>
        <end position="2121"/>
    </location>
</feature>
<feature type="compositionally biased region" description="Low complexity" evidence="17">
    <location>
        <begin position="2099"/>
        <end position="2112"/>
    </location>
</feature>
<feature type="region of interest" description="Disordered" evidence="17">
    <location>
        <begin position="1473"/>
        <end position="1494"/>
    </location>
</feature>
<evidence type="ECO:0000256" key="14">
    <source>
        <dbReference type="ARBA" id="ARBA00034100"/>
    </source>
</evidence>